<accession>A0A9D9H508</accession>
<comment type="caution">
    <text evidence="2">The sequence shown here is derived from an EMBL/GenBank/DDBJ whole genome shotgun (WGS) entry which is preliminary data.</text>
</comment>
<evidence type="ECO:0000256" key="1">
    <source>
        <dbReference type="SAM" id="Phobius"/>
    </source>
</evidence>
<evidence type="ECO:0000313" key="2">
    <source>
        <dbReference type="EMBL" id="MBO8435427.1"/>
    </source>
</evidence>
<keyword evidence="1" id="KW-1133">Transmembrane helix</keyword>
<keyword evidence="1" id="KW-0812">Transmembrane</keyword>
<dbReference type="AlphaFoldDB" id="A0A9D9H508"/>
<feature type="transmembrane region" description="Helical" evidence="1">
    <location>
        <begin position="123"/>
        <end position="141"/>
    </location>
</feature>
<dbReference type="NCBIfam" id="TIGR04112">
    <property type="entry name" value="seleno_YedE"/>
    <property type="match status" value="1"/>
</dbReference>
<proteinExistence type="predicted"/>
<reference evidence="2" key="1">
    <citation type="submission" date="2020-10" db="EMBL/GenBank/DDBJ databases">
        <authorList>
            <person name="Gilroy R."/>
        </authorList>
    </citation>
    <scope>NUCLEOTIDE SEQUENCE</scope>
    <source>
        <strain evidence="2">7293</strain>
    </source>
</reference>
<name>A0A9D9H508_9SPIO</name>
<dbReference type="InterPro" id="IPR026366">
    <property type="entry name" value="Seleno_YedE"/>
</dbReference>
<protein>
    <submittedName>
        <fullName evidence="2">YedE-related selenium metabolism membrane protein</fullName>
    </submittedName>
</protein>
<keyword evidence="1" id="KW-0472">Membrane</keyword>
<dbReference type="EMBL" id="JADIMT010000006">
    <property type="protein sequence ID" value="MBO8435427.1"/>
    <property type="molecule type" value="Genomic_DNA"/>
</dbReference>
<dbReference type="Proteomes" id="UP000823615">
    <property type="component" value="Unassembled WGS sequence"/>
</dbReference>
<feature type="non-terminal residue" evidence="2">
    <location>
        <position position="167"/>
    </location>
</feature>
<feature type="transmembrane region" description="Helical" evidence="1">
    <location>
        <begin position="88"/>
        <end position="111"/>
    </location>
</feature>
<organism evidence="2 3">
    <name type="scientific">Candidatus Ornithospirochaeta stercoripullorum</name>
    <dbReference type="NCBI Taxonomy" id="2840899"/>
    <lineage>
        <taxon>Bacteria</taxon>
        <taxon>Pseudomonadati</taxon>
        <taxon>Spirochaetota</taxon>
        <taxon>Spirochaetia</taxon>
        <taxon>Spirochaetales</taxon>
        <taxon>Spirochaetaceae</taxon>
        <taxon>Spirochaetaceae incertae sedis</taxon>
        <taxon>Candidatus Ornithospirochaeta</taxon>
    </lineage>
</organism>
<gene>
    <name evidence="2" type="ORF">IAA97_00380</name>
</gene>
<feature type="transmembrane region" description="Helical" evidence="1">
    <location>
        <begin position="57"/>
        <end position="76"/>
    </location>
</feature>
<reference evidence="2" key="2">
    <citation type="journal article" date="2021" name="PeerJ">
        <title>Extensive microbial diversity within the chicken gut microbiome revealed by metagenomics and culture.</title>
        <authorList>
            <person name="Gilroy R."/>
            <person name="Ravi A."/>
            <person name="Getino M."/>
            <person name="Pursley I."/>
            <person name="Horton D.L."/>
            <person name="Alikhan N.F."/>
            <person name="Baker D."/>
            <person name="Gharbi K."/>
            <person name="Hall N."/>
            <person name="Watson M."/>
            <person name="Adriaenssens E.M."/>
            <person name="Foster-Nyarko E."/>
            <person name="Jarju S."/>
            <person name="Secka A."/>
            <person name="Antonio M."/>
            <person name="Oren A."/>
            <person name="Chaudhuri R.R."/>
            <person name="La Ragione R."/>
            <person name="Hildebrand F."/>
            <person name="Pallen M.J."/>
        </authorList>
    </citation>
    <scope>NUCLEOTIDE SEQUENCE</scope>
    <source>
        <strain evidence="2">7293</strain>
    </source>
</reference>
<evidence type="ECO:0000313" key="3">
    <source>
        <dbReference type="Proteomes" id="UP000823615"/>
    </source>
</evidence>
<sequence length="167" mass="17214">MNYKDKAKSAIAGGLIGLAAVVLTAFGNPGNMGFCIACFLRDGAGALHLHNTATVQYLRPEIIGIVLGSFVLSVIGKDFKPRGGSSPVLRFIIGFIVMLGALVFLGCPLRMVLRLAGGDLNALSALFGFIAGIGVGCIFLSNGFSLGRAEKEIGAEGVAFPSLAVLL</sequence>